<dbReference type="AlphaFoldDB" id="A0A1M5BCP3"/>
<keyword evidence="1" id="KW-1133">Transmembrane helix</keyword>
<keyword evidence="3" id="KW-1185">Reference proteome</keyword>
<organism evidence="2 3">
    <name type="scientific">Seinonella peptonophila</name>
    <dbReference type="NCBI Taxonomy" id="112248"/>
    <lineage>
        <taxon>Bacteria</taxon>
        <taxon>Bacillati</taxon>
        <taxon>Bacillota</taxon>
        <taxon>Bacilli</taxon>
        <taxon>Bacillales</taxon>
        <taxon>Thermoactinomycetaceae</taxon>
        <taxon>Seinonella</taxon>
    </lineage>
</organism>
<gene>
    <name evidence="2" type="ORF">SAMN05444392_12110</name>
</gene>
<keyword evidence="1" id="KW-0472">Membrane</keyword>
<feature type="transmembrane region" description="Helical" evidence="1">
    <location>
        <begin position="6"/>
        <end position="29"/>
    </location>
</feature>
<dbReference type="RefSeq" id="WP_073158368.1">
    <property type="nucleotide sequence ID" value="NZ_FQVL01000021.1"/>
</dbReference>
<evidence type="ECO:0000313" key="2">
    <source>
        <dbReference type="EMBL" id="SHF40146.1"/>
    </source>
</evidence>
<accession>A0A1M5BCP3</accession>
<sequence>MLTQWQWMLLFGSQLLLSAVTLIAVLITLSRNKSRLKCSISYRIEDNQITNRMLEFEAVNMKYIPVHFESCGIFLPQRFGEKLTRKPLKKLLLTELSEQLEQKILLIDEKMTLELNEAILQKHLTHLGLTGSQRLLFYFKDTKGYYYKIPFKLKLQPDQKSEKKTSSVS</sequence>
<evidence type="ECO:0000256" key="1">
    <source>
        <dbReference type="SAM" id="Phobius"/>
    </source>
</evidence>
<name>A0A1M5BCP3_9BACL</name>
<reference evidence="2 3" key="1">
    <citation type="submission" date="2016-11" db="EMBL/GenBank/DDBJ databases">
        <authorList>
            <person name="Jaros S."/>
            <person name="Januszkiewicz K."/>
            <person name="Wedrychowicz H."/>
        </authorList>
    </citation>
    <scope>NUCLEOTIDE SEQUENCE [LARGE SCALE GENOMIC DNA]</scope>
    <source>
        <strain evidence="2 3">DSM 44666</strain>
    </source>
</reference>
<proteinExistence type="predicted"/>
<keyword evidence="1" id="KW-0812">Transmembrane</keyword>
<dbReference type="Proteomes" id="UP000184476">
    <property type="component" value="Unassembled WGS sequence"/>
</dbReference>
<evidence type="ECO:0000313" key="3">
    <source>
        <dbReference type="Proteomes" id="UP000184476"/>
    </source>
</evidence>
<protein>
    <submittedName>
        <fullName evidence="2">Uncharacterized protein</fullName>
    </submittedName>
</protein>
<dbReference type="EMBL" id="FQVL01000021">
    <property type="protein sequence ID" value="SHF40146.1"/>
    <property type="molecule type" value="Genomic_DNA"/>
</dbReference>